<evidence type="ECO:0000259" key="7">
    <source>
        <dbReference type="PROSITE" id="PS51084"/>
    </source>
</evidence>
<feature type="domain" description="HIT" evidence="7">
    <location>
        <begin position="53"/>
        <end position="159"/>
    </location>
</feature>
<dbReference type="PRINTS" id="PR00332">
    <property type="entry name" value="HISTRIAD"/>
</dbReference>
<dbReference type="EMBL" id="OOIP01000003">
    <property type="protein sequence ID" value="SPO35933.1"/>
    <property type="molecule type" value="Genomic_DNA"/>
</dbReference>
<evidence type="ECO:0000256" key="3">
    <source>
        <dbReference type="PIRSR" id="PIRSR601310-1"/>
    </source>
</evidence>
<dbReference type="Proteomes" id="UP000323386">
    <property type="component" value="Unassembled WGS sequence"/>
</dbReference>
<dbReference type="SUPFAM" id="SSF54197">
    <property type="entry name" value="HIT-like"/>
    <property type="match status" value="1"/>
</dbReference>
<feature type="short sequence motif" description="Histidine triad motif" evidence="4 5">
    <location>
        <begin position="143"/>
        <end position="147"/>
    </location>
</feature>
<evidence type="ECO:0000256" key="2">
    <source>
        <dbReference type="ARBA" id="ARBA00022801"/>
    </source>
</evidence>
<name>A0A5C3EUB3_9BASI</name>
<dbReference type="InterPro" id="IPR036265">
    <property type="entry name" value="HIT-like_sf"/>
</dbReference>
<keyword evidence="2" id="KW-0378">Hydrolase</keyword>
<feature type="active site" description="Tele-AMP-histidine intermediate" evidence="3">
    <location>
        <position position="145"/>
    </location>
</feature>
<dbReference type="InterPro" id="IPR001310">
    <property type="entry name" value="Histidine_triad_HIT"/>
</dbReference>
<reference evidence="8 9" key="1">
    <citation type="submission" date="2018-03" db="EMBL/GenBank/DDBJ databases">
        <authorList>
            <person name="Guldener U."/>
        </authorList>
    </citation>
    <scope>NUCLEOTIDE SEQUENCE [LARGE SCALE GENOMIC DNA]</scope>
    <source>
        <strain evidence="8 9">DAOM196992</strain>
    </source>
</reference>
<protein>
    <recommendedName>
        <fullName evidence="7">HIT domain-containing protein</fullName>
    </recommendedName>
</protein>
<dbReference type="OrthoDB" id="1915375at2759"/>
<keyword evidence="9" id="KW-1185">Reference proteome</keyword>
<gene>
    <name evidence="8" type="ORF">PSFLO_01404</name>
</gene>
<feature type="compositionally biased region" description="Low complexity" evidence="6">
    <location>
        <begin position="22"/>
        <end position="34"/>
    </location>
</feature>
<dbReference type="AlphaFoldDB" id="A0A5C3EUB3"/>
<evidence type="ECO:0000313" key="8">
    <source>
        <dbReference type="EMBL" id="SPO35933.1"/>
    </source>
</evidence>
<dbReference type="PROSITE" id="PS51084">
    <property type="entry name" value="HIT_2"/>
    <property type="match status" value="1"/>
</dbReference>
<sequence length="200" mass="21922">MPSLLSCFGGSTESSKPSPSVQTPLLPTQQQPQQHGHAGTRPVDKSVDASRCVFCAITPDRFNIVLEDDDYICFTDRSPAAQHHLLVVPRIHIANVKSLTAQHVGMVREMQALGAKALQVVSPDAKAERRFGFHIPPFTSVDHLHLHALELPFRSSLRSLKYRIAAPPSSGYHKGWSWFAEYTQACGILADGGRVSVGRC</sequence>
<evidence type="ECO:0000256" key="1">
    <source>
        <dbReference type="ARBA" id="ARBA00022741"/>
    </source>
</evidence>
<keyword evidence="1" id="KW-0547">Nucleotide-binding</keyword>
<dbReference type="GO" id="GO:0016787">
    <property type="term" value="F:hydrolase activity"/>
    <property type="evidence" value="ECO:0007669"/>
    <property type="project" value="UniProtKB-KW"/>
</dbReference>
<dbReference type="PANTHER" id="PTHR12486:SF5">
    <property type="entry name" value="ADENOSINE 5'-MONOPHOSPHORAMIDASE HINT3"/>
    <property type="match status" value="1"/>
</dbReference>
<evidence type="ECO:0000256" key="5">
    <source>
        <dbReference type="PROSITE-ProRule" id="PRU00464"/>
    </source>
</evidence>
<evidence type="ECO:0000256" key="6">
    <source>
        <dbReference type="SAM" id="MobiDB-lite"/>
    </source>
</evidence>
<dbReference type="PANTHER" id="PTHR12486">
    <property type="entry name" value="APRATAXIN-RELATED"/>
    <property type="match status" value="1"/>
</dbReference>
<evidence type="ECO:0000256" key="4">
    <source>
        <dbReference type="PIRSR" id="PIRSR601310-3"/>
    </source>
</evidence>
<feature type="region of interest" description="Disordered" evidence="6">
    <location>
        <begin position="1"/>
        <end position="43"/>
    </location>
</feature>
<proteinExistence type="predicted"/>
<dbReference type="InterPro" id="IPR011146">
    <property type="entry name" value="HIT-like"/>
</dbReference>
<dbReference type="Gene3D" id="3.30.428.10">
    <property type="entry name" value="HIT-like"/>
    <property type="match status" value="1"/>
</dbReference>
<feature type="compositionally biased region" description="Polar residues" evidence="6">
    <location>
        <begin position="9"/>
        <end position="21"/>
    </location>
</feature>
<evidence type="ECO:0000313" key="9">
    <source>
        <dbReference type="Proteomes" id="UP000323386"/>
    </source>
</evidence>
<dbReference type="Pfam" id="PF11969">
    <property type="entry name" value="DcpS_C"/>
    <property type="match status" value="1"/>
</dbReference>
<accession>A0A5C3EUB3</accession>
<dbReference type="GO" id="GO:0000166">
    <property type="term" value="F:nucleotide binding"/>
    <property type="evidence" value="ECO:0007669"/>
    <property type="project" value="UniProtKB-KW"/>
</dbReference>
<organism evidence="8 9">
    <name type="scientific">Pseudozyma flocculosa</name>
    <dbReference type="NCBI Taxonomy" id="84751"/>
    <lineage>
        <taxon>Eukaryota</taxon>
        <taxon>Fungi</taxon>
        <taxon>Dikarya</taxon>
        <taxon>Basidiomycota</taxon>
        <taxon>Ustilaginomycotina</taxon>
        <taxon>Ustilaginomycetes</taxon>
        <taxon>Ustilaginales</taxon>
        <taxon>Ustilaginaceae</taxon>
        <taxon>Pseudozyma</taxon>
    </lineage>
</organism>